<protein>
    <submittedName>
        <fullName evidence="2">Uncharacterized protein</fullName>
    </submittedName>
</protein>
<keyword evidence="1" id="KW-0812">Transmembrane</keyword>
<reference evidence="2 3" key="1">
    <citation type="submission" date="2013-07" db="EMBL/GenBank/DDBJ databases">
        <title>Completed genome of Sphingomonas sanxanigenens NX02.</title>
        <authorList>
            <person name="Ma T."/>
            <person name="Huang H."/>
            <person name="Wu M."/>
            <person name="Li X."/>
            <person name="Li G."/>
        </authorList>
    </citation>
    <scope>NUCLEOTIDE SEQUENCE [LARGE SCALE GENOMIC DNA]</scope>
    <source>
        <strain evidence="2 3">NX02</strain>
    </source>
</reference>
<name>W0AIC9_9SPHN</name>
<dbReference type="Proteomes" id="UP000018851">
    <property type="component" value="Chromosome"/>
</dbReference>
<gene>
    <name evidence="2" type="ORF">NX02_23510</name>
</gene>
<evidence type="ECO:0000256" key="1">
    <source>
        <dbReference type="SAM" id="Phobius"/>
    </source>
</evidence>
<dbReference type="AlphaFoldDB" id="W0AIC9"/>
<dbReference type="KEGG" id="ssan:NX02_23510"/>
<keyword evidence="1" id="KW-0472">Membrane</keyword>
<proteinExistence type="predicted"/>
<sequence length="70" mass="7588">MAGYDAGTEQGGRTMLPMWVYIAVAALIAAMAFVIGQLVPGLGVAFVALASTLWTVWAVRRHQRLGRSRR</sequence>
<keyword evidence="1" id="KW-1133">Transmembrane helix</keyword>
<keyword evidence="3" id="KW-1185">Reference proteome</keyword>
<evidence type="ECO:0000313" key="3">
    <source>
        <dbReference type="Proteomes" id="UP000018851"/>
    </source>
</evidence>
<dbReference type="RefSeq" id="WP_025294438.1">
    <property type="nucleotide sequence ID" value="NZ_CP006644.1"/>
</dbReference>
<feature type="transmembrane region" description="Helical" evidence="1">
    <location>
        <begin position="18"/>
        <end position="36"/>
    </location>
</feature>
<dbReference type="EMBL" id="CP006644">
    <property type="protein sequence ID" value="AHE56317.1"/>
    <property type="molecule type" value="Genomic_DNA"/>
</dbReference>
<dbReference type="HOGENOM" id="CLU_2755818_0_0_5"/>
<dbReference type="PATRIC" id="fig|1123269.5.peg.4604"/>
<feature type="transmembrane region" description="Helical" evidence="1">
    <location>
        <begin position="42"/>
        <end position="60"/>
    </location>
</feature>
<evidence type="ECO:0000313" key="2">
    <source>
        <dbReference type="EMBL" id="AHE56317.1"/>
    </source>
</evidence>
<accession>W0AIC9</accession>
<organism evidence="2 3">
    <name type="scientific">Sphingomonas sanxanigenens DSM 19645 = NX02</name>
    <dbReference type="NCBI Taxonomy" id="1123269"/>
    <lineage>
        <taxon>Bacteria</taxon>
        <taxon>Pseudomonadati</taxon>
        <taxon>Pseudomonadota</taxon>
        <taxon>Alphaproteobacteria</taxon>
        <taxon>Sphingomonadales</taxon>
        <taxon>Sphingomonadaceae</taxon>
        <taxon>Sphingomonas</taxon>
    </lineage>
</organism>